<dbReference type="PROSITE" id="PS00687">
    <property type="entry name" value="ALDEHYDE_DEHYDR_GLU"/>
    <property type="match status" value="1"/>
</dbReference>
<comment type="similarity">
    <text evidence="1 4">Belongs to the aldehyde dehydrogenase family.</text>
</comment>
<evidence type="ECO:0000256" key="2">
    <source>
        <dbReference type="ARBA" id="ARBA00023002"/>
    </source>
</evidence>
<dbReference type="AlphaFoldDB" id="A0A9X8UGJ7"/>
<proteinExistence type="inferred from homology"/>
<evidence type="ECO:0000256" key="4">
    <source>
        <dbReference type="RuleBase" id="RU003345"/>
    </source>
</evidence>
<evidence type="ECO:0000313" key="6">
    <source>
        <dbReference type="EMBL" id="TCL41298.1"/>
    </source>
</evidence>
<dbReference type="InterPro" id="IPR016161">
    <property type="entry name" value="Ald_DH/histidinol_DH"/>
</dbReference>
<keyword evidence="2 4" id="KW-0560">Oxidoreductase</keyword>
<dbReference type="RefSeq" id="WP_165873232.1">
    <property type="nucleotide sequence ID" value="NZ_SLUK01000014.1"/>
</dbReference>
<feature type="domain" description="Aldehyde dehydrogenase" evidence="5">
    <location>
        <begin position="16"/>
        <end position="470"/>
    </location>
</feature>
<dbReference type="InterPro" id="IPR016160">
    <property type="entry name" value="Ald_DH_CS_CYS"/>
</dbReference>
<sequence>MEMLIGGKKCPAAGGEVLNAINPATGEVIGTFPSAGKEDVERCLTLARQGAERWGAMSMDARTAVLENVPRVFEAHRDELCALLCAEMGKPIRQCGEDLDVTVEIFKNLCEEARHLAGSSFMDLSAAGCMGDVQFTRYEPLGVVACIAPFNFPFDTLTQKVAAALVMGNSVVIKPPTDVTLSLIRYTELLIEAGVPGDVAQIVTGHGADVGDMVVRSEKVDAISFTGSTEVGIEICRNSALYLHRMIMELGGNDPFVIFGDADLDHAVQECWMRLRNCGQTCCASKRYIVHNSVKNAFAEKLVQWLTGFKTGDPADPATDVGTLINERAAKEVEEQIAHTVRQGAKLLCGGERKGAFLTPAVLVDVTPDMDVAKDMEIFGPVFPIIGFDTEEEALALANQTSYGLNAGCMSGDMIRALRVASKLQAGTVVLNGCSTWRGPEIPFGGYKMSGLGREGGRYSLLTMSQEKTVAIRYVR</sequence>
<dbReference type="PANTHER" id="PTHR11699">
    <property type="entry name" value="ALDEHYDE DEHYDROGENASE-RELATED"/>
    <property type="match status" value="1"/>
</dbReference>
<dbReference type="Pfam" id="PF00171">
    <property type="entry name" value="Aldedh"/>
    <property type="match status" value="1"/>
</dbReference>
<keyword evidence="7" id="KW-1185">Reference proteome</keyword>
<comment type="caution">
    <text evidence="6">The sequence shown here is derived from an EMBL/GenBank/DDBJ whole genome shotgun (WGS) entry which is preliminary data.</text>
</comment>
<reference evidence="6 7" key="1">
    <citation type="submission" date="2019-03" db="EMBL/GenBank/DDBJ databases">
        <title>Genomic Encyclopedia of Type Strains, Phase IV (KMG-IV): sequencing the most valuable type-strain genomes for metagenomic binning, comparative biology and taxonomic classification.</title>
        <authorList>
            <person name="Goeker M."/>
        </authorList>
    </citation>
    <scope>NUCLEOTIDE SEQUENCE [LARGE SCALE GENOMIC DNA]</scope>
    <source>
        <strain evidence="6 7">DSM 100433</strain>
    </source>
</reference>
<dbReference type="Gene3D" id="3.40.605.10">
    <property type="entry name" value="Aldehyde Dehydrogenase, Chain A, domain 1"/>
    <property type="match status" value="1"/>
</dbReference>
<evidence type="ECO:0000313" key="7">
    <source>
        <dbReference type="Proteomes" id="UP000294682"/>
    </source>
</evidence>
<dbReference type="InterPro" id="IPR016162">
    <property type="entry name" value="Ald_DH_N"/>
</dbReference>
<dbReference type="InterPro" id="IPR016163">
    <property type="entry name" value="Ald_DH_C"/>
</dbReference>
<dbReference type="GO" id="GO:0016620">
    <property type="term" value="F:oxidoreductase activity, acting on the aldehyde or oxo group of donors, NAD or NADP as acceptor"/>
    <property type="evidence" value="ECO:0007669"/>
    <property type="project" value="InterPro"/>
</dbReference>
<dbReference type="InterPro" id="IPR015590">
    <property type="entry name" value="Aldehyde_DH_dom"/>
</dbReference>
<feature type="active site" evidence="3">
    <location>
        <position position="249"/>
    </location>
</feature>
<dbReference type="SUPFAM" id="SSF53720">
    <property type="entry name" value="ALDH-like"/>
    <property type="match status" value="1"/>
</dbReference>
<organism evidence="6 7">
    <name type="scientific">Harryflintia acetispora</name>
    <dbReference type="NCBI Taxonomy" id="1849041"/>
    <lineage>
        <taxon>Bacteria</taxon>
        <taxon>Bacillati</taxon>
        <taxon>Bacillota</taxon>
        <taxon>Clostridia</taxon>
        <taxon>Eubacteriales</taxon>
        <taxon>Oscillospiraceae</taxon>
        <taxon>Harryflintia</taxon>
    </lineage>
</organism>
<evidence type="ECO:0000259" key="5">
    <source>
        <dbReference type="Pfam" id="PF00171"/>
    </source>
</evidence>
<gene>
    <name evidence="6" type="ORF">EDD78_1143</name>
</gene>
<protein>
    <submittedName>
        <fullName evidence="6">Succinate-semialdehyde dehydrogenase/glutarate-semialdehyde dehydrogenase</fullName>
    </submittedName>
</protein>
<dbReference type="Proteomes" id="UP000294682">
    <property type="component" value="Unassembled WGS sequence"/>
</dbReference>
<evidence type="ECO:0000256" key="1">
    <source>
        <dbReference type="ARBA" id="ARBA00009986"/>
    </source>
</evidence>
<dbReference type="FunFam" id="3.40.605.10:FF:000007">
    <property type="entry name" value="NAD/NADP-dependent betaine aldehyde dehydrogenase"/>
    <property type="match status" value="1"/>
</dbReference>
<accession>A0A9X8UGJ7</accession>
<evidence type="ECO:0000256" key="3">
    <source>
        <dbReference type="PROSITE-ProRule" id="PRU10007"/>
    </source>
</evidence>
<dbReference type="Gene3D" id="3.40.309.10">
    <property type="entry name" value="Aldehyde Dehydrogenase, Chain A, domain 2"/>
    <property type="match status" value="1"/>
</dbReference>
<dbReference type="InterPro" id="IPR029510">
    <property type="entry name" value="Ald_DH_CS_GLU"/>
</dbReference>
<dbReference type="EMBL" id="SLUK01000014">
    <property type="protein sequence ID" value="TCL41298.1"/>
    <property type="molecule type" value="Genomic_DNA"/>
</dbReference>
<dbReference type="PROSITE" id="PS00070">
    <property type="entry name" value="ALDEHYDE_DEHYDR_CYS"/>
    <property type="match status" value="1"/>
</dbReference>
<name>A0A9X8UGJ7_9FIRM</name>